<dbReference type="InterPro" id="IPR033653">
    <property type="entry name" value="NTP-PPase_DR2231-like"/>
</dbReference>
<evidence type="ECO:0000313" key="1">
    <source>
        <dbReference type="EMBL" id="AYV78335.1"/>
    </source>
</evidence>
<dbReference type="GO" id="GO:0016787">
    <property type="term" value="F:hydrolase activity"/>
    <property type="evidence" value="ECO:0007669"/>
    <property type="project" value="UniProtKB-KW"/>
</dbReference>
<dbReference type="InterPro" id="IPR021130">
    <property type="entry name" value="PRib-ATP_PPHydrolase-like"/>
</dbReference>
<reference evidence="1" key="1">
    <citation type="submission" date="2018-10" db="EMBL/GenBank/DDBJ databases">
        <title>Hidden diversity of soil giant viruses.</title>
        <authorList>
            <person name="Schulz F."/>
            <person name="Alteio L."/>
            <person name="Goudeau D."/>
            <person name="Ryan E.M."/>
            <person name="Malmstrom R.R."/>
            <person name="Blanchard J."/>
            <person name="Woyke T."/>
        </authorList>
    </citation>
    <scope>NUCLEOTIDE SEQUENCE</scope>
    <source>
        <strain evidence="1">EDV1</strain>
    </source>
</reference>
<dbReference type="SUPFAM" id="SSF101386">
    <property type="entry name" value="all-alpha NTP pyrophosphatases"/>
    <property type="match status" value="1"/>
</dbReference>
<sequence length="178" mass="20089">MTNFEKVVDFNKSFGVTIHETPQHNIFTNDPKLVKFRYDLIAEEVSELSDAIKQNNFVEVTDALSDILYVVYGAGASFGIDLDKAFDIVHRSNMSKLCQTEDEAKETVEWYKKNESRYDSPTYRKSDNGKYWVVYNASTSKILKSINYVPANFDSLLSSPARAEPNLFLTSSGSPSTA</sequence>
<gene>
    <name evidence="1" type="ORF">Edafosvirus10_10</name>
</gene>
<accession>A0A3G4ZTW7</accession>
<proteinExistence type="predicted"/>
<dbReference type="InterPro" id="IPR023292">
    <property type="entry name" value="NTP_PyroPHydrolase-like_dom_sf"/>
</dbReference>
<name>A0A3G4ZTW7_9VIRU</name>
<dbReference type="Gene3D" id="1.10.3420.10">
    <property type="entry name" value="putative ntp pyrophosphohydrolase like domain"/>
    <property type="match status" value="1"/>
</dbReference>
<protein>
    <submittedName>
        <fullName evidence="1">Phosphoribosyl-ATP pyrophosphohydrolase</fullName>
    </submittedName>
</protein>
<organism evidence="1">
    <name type="scientific">Edafosvirus sp</name>
    <dbReference type="NCBI Taxonomy" id="2487765"/>
    <lineage>
        <taxon>Viruses</taxon>
        <taxon>Varidnaviria</taxon>
        <taxon>Bamfordvirae</taxon>
        <taxon>Nucleocytoviricota</taxon>
        <taxon>Megaviricetes</taxon>
        <taxon>Imitervirales</taxon>
        <taxon>Mimiviridae</taxon>
        <taxon>Klosneuvirinae</taxon>
    </lineage>
</organism>
<dbReference type="Pfam" id="PF01503">
    <property type="entry name" value="PRA-PH"/>
    <property type="match status" value="1"/>
</dbReference>
<keyword evidence="1" id="KW-0378">Hydrolase</keyword>
<dbReference type="CDD" id="cd11530">
    <property type="entry name" value="NTP-PPase_DR2231_like"/>
    <property type="match status" value="1"/>
</dbReference>
<dbReference type="EMBL" id="MK072075">
    <property type="protein sequence ID" value="AYV78335.1"/>
    <property type="molecule type" value="Genomic_DNA"/>
</dbReference>